<evidence type="ECO:0000256" key="4">
    <source>
        <dbReference type="ARBA" id="ARBA00022741"/>
    </source>
</evidence>
<comment type="subcellular location">
    <subcellularLocation>
        <location evidence="1">Cell inner membrane</location>
        <topology evidence="1">Peripheral membrane protein</topology>
    </subcellularLocation>
</comment>
<dbReference type="PROSITE" id="PS00211">
    <property type="entry name" value="ABC_TRANSPORTER_1"/>
    <property type="match status" value="1"/>
</dbReference>
<dbReference type="Proteomes" id="UP000245698">
    <property type="component" value="Unassembled WGS sequence"/>
</dbReference>
<evidence type="ECO:0000256" key="2">
    <source>
        <dbReference type="ARBA" id="ARBA00005417"/>
    </source>
</evidence>
<dbReference type="NCBIfam" id="TIGR01727">
    <property type="entry name" value="oligo_HPY"/>
    <property type="match status" value="1"/>
</dbReference>
<name>A0A2P9ARL6_9HYPH</name>
<gene>
    <name evidence="8" type="ORF">BQ8482_360128</name>
</gene>
<evidence type="ECO:0000256" key="5">
    <source>
        <dbReference type="ARBA" id="ARBA00022840"/>
    </source>
</evidence>
<dbReference type="GO" id="GO:0005886">
    <property type="term" value="C:plasma membrane"/>
    <property type="evidence" value="ECO:0007669"/>
    <property type="project" value="UniProtKB-SubCell"/>
</dbReference>
<dbReference type="Pfam" id="PF00005">
    <property type="entry name" value="ABC_tran"/>
    <property type="match status" value="1"/>
</dbReference>
<evidence type="ECO:0000259" key="7">
    <source>
        <dbReference type="PROSITE" id="PS50893"/>
    </source>
</evidence>
<dbReference type="AlphaFoldDB" id="A0A2P9ARL6"/>
<keyword evidence="4" id="KW-0547">Nucleotide-binding</keyword>
<keyword evidence="3" id="KW-0813">Transport</keyword>
<dbReference type="InterPro" id="IPR027417">
    <property type="entry name" value="P-loop_NTPase"/>
</dbReference>
<evidence type="ECO:0000313" key="8">
    <source>
        <dbReference type="EMBL" id="SJM33727.1"/>
    </source>
</evidence>
<dbReference type="Pfam" id="PF08352">
    <property type="entry name" value="oligo_HPY"/>
    <property type="match status" value="1"/>
</dbReference>
<keyword evidence="8" id="KW-0378">Hydrolase</keyword>
<dbReference type="GO" id="GO:0055085">
    <property type="term" value="P:transmembrane transport"/>
    <property type="evidence" value="ECO:0007669"/>
    <property type="project" value="UniProtKB-ARBA"/>
</dbReference>
<dbReference type="SUPFAM" id="SSF52540">
    <property type="entry name" value="P-loop containing nucleoside triphosphate hydrolases"/>
    <property type="match status" value="1"/>
</dbReference>
<keyword evidence="9" id="KW-1185">Reference proteome</keyword>
<dbReference type="RefSeq" id="WP_123150402.1">
    <property type="nucleotide sequence ID" value="NZ_FUIG01000044.1"/>
</dbReference>
<dbReference type="InterPro" id="IPR017871">
    <property type="entry name" value="ABC_transporter-like_CS"/>
</dbReference>
<reference evidence="9" key="1">
    <citation type="submission" date="2016-12" db="EMBL/GenBank/DDBJ databases">
        <authorList>
            <person name="Brunel B."/>
        </authorList>
    </citation>
    <scope>NUCLEOTIDE SEQUENCE [LARGE SCALE GENOMIC DNA]</scope>
</reference>
<dbReference type="InterPro" id="IPR003439">
    <property type="entry name" value="ABC_transporter-like_ATP-bd"/>
</dbReference>
<feature type="region of interest" description="Disordered" evidence="6">
    <location>
        <begin position="357"/>
        <end position="378"/>
    </location>
</feature>
<protein>
    <submittedName>
        <fullName evidence="8">Putative enzyme</fullName>
        <ecNumber evidence="8">3.6.3.-</ecNumber>
    </submittedName>
</protein>
<dbReference type="InterPro" id="IPR013563">
    <property type="entry name" value="Oligopep_ABC_C"/>
</dbReference>
<dbReference type="PANTHER" id="PTHR43776:SF7">
    <property type="entry name" value="D,D-DIPEPTIDE TRANSPORT ATP-BINDING PROTEIN DDPF-RELATED"/>
    <property type="match status" value="1"/>
</dbReference>
<dbReference type="InterPro" id="IPR050319">
    <property type="entry name" value="ABC_transp_ATP-bind"/>
</dbReference>
<dbReference type="EMBL" id="FUIG01000044">
    <property type="protein sequence ID" value="SJM33727.1"/>
    <property type="molecule type" value="Genomic_DNA"/>
</dbReference>
<dbReference type="InterPro" id="IPR003593">
    <property type="entry name" value="AAA+_ATPase"/>
</dbReference>
<comment type="similarity">
    <text evidence="2">Belongs to the ABC transporter superfamily.</text>
</comment>
<dbReference type="Gene3D" id="3.40.50.300">
    <property type="entry name" value="P-loop containing nucleotide triphosphate hydrolases"/>
    <property type="match status" value="1"/>
</dbReference>
<dbReference type="GO" id="GO:0015833">
    <property type="term" value="P:peptide transport"/>
    <property type="evidence" value="ECO:0007669"/>
    <property type="project" value="InterPro"/>
</dbReference>
<organism evidence="8 9">
    <name type="scientific">Mesorhizobium delmotii</name>
    <dbReference type="NCBI Taxonomy" id="1631247"/>
    <lineage>
        <taxon>Bacteria</taxon>
        <taxon>Pseudomonadati</taxon>
        <taxon>Pseudomonadota</taxon>
        <taxon>Alphaproteobacteria</taxon>
        <taxon>Hyphomicrobiales</taxon>
        <taxon>Phyllobacteriaceae</taxon>
        <taxon>Mesorhizobium</taxon>
    </lineage>
</organism>
<sequence length="378" mass="41356">MMRRPIAATSATIDCPRRTAPRYADLAHREPAFLSVEGVVKHYRLPSLTGAKVVKSVDGMSLHVRAGEVMGLVGESGCGKSTFARIVTRLTTATHGKVLIDGEDWLAPTGEALRRRRRDVQLVFQDPYAALDPRMTIGTSMSAPMAHHGIGGGATERRARVLEMLEDVGLDASFYHRLPKQCSGGQLQRVVIGRALLLEPKLLICDEPTSALDASMRTQILNLLMDLKLRRGLTMVVISHDLRVMRYLCDRIAVMYLGKLIELADRDTLFNSPTHPYTKALLAASLLDQNSLSAADSLLEGDPPSPLNPPSGCSFHTRCPHARPDCAAFEPELKLARPGQFVRCRYWEALAEEPIAGRETTESSGVHAQSTQPAATAF</sequence>
<accession>A0A2P9ARL6</accession>
<dbReference type="CDD" id="cd03257">
    <property type="entry name" value="ABC_NikE_OppD_transporters"/>
    <property type="match status" value="1"/>
</dbReference>
<feature type="domain" description="ABC transporter" evidence="7">
    <location>
        <begin position="34"/>
        <end position="282"/>
    </location>
</feature>
<dbReference type="GO" id="GO:0005524">
    <property type="term" value="F:ATP binding"/>
    <property type="evidence" value="ECO:0007669"/>
    <property type="project" value="UniProtKB-KW"/>
</dbReference>
<dbReference type="PANTHER" id="PTHR43776">
    <property type="entry name" value="TRANSPORT ATP-BINDING PROTEIN"/>
    <property type="match status" value="1"/>
</dbReference>
<feature type="compositionally biased region" description="Polar residues" evidence="6">
    <location>
        <begin position="362"/>
        <end position="378"/>
    </location>
</feature>
<evidence type="ECO:0000313" key="9">
    <source>
        <dbReference type="Proteomes" id="UP000245698"/>
    </source>
</evidence>
<dbReference type="GO" id="GO:0016887">
    <property type="term" value="F:ATP hydrolysis activity"/>
    <property type="evidence" value="ECO:0007669"/>
    <property type="project" value="InterPro"/>
</dbReference>
<evidence type="ECO:0000256" key="1">
    <source>
        <dbReference type="ARBA" id="ARBA00004417"/>
    </source>
</evidence>
<dbReference type="EC" id="3.6.3.-" evidence="8"/>
<dbReference type="SMART" id="SM00382">
    <property type="entry name" value="AAA"/>
    <property type="match status" value="1"/>
</dbReference>
<evidence type="ECO:0000256" key="6">
    <source>
        <dbReference type="SAM" id="MobiDB-lite"/>
    </source>
</evidence>
<evidence type="ECO:0000256" key="3">
    <source>
        <dbReference type="ARBA" id="ARBA00022448"/>
    </source>
</evidence>
<dbReference type="PROSITE" id="PS50893">
    <property type="entry name" value="ABC_TRANSPORTER_2"/>
    <property type="match status" value="1"/>
</dbReference>
<proteinExistence type="inferred from homology"/>
<dbReference type="FunFam" id="3.40.50.300:FF:000016">
    <property type="entry name" value="Oligopeptide ABC transporter ATP-binding component"/>
    <property type="match status" value="1"/>
</dbReference>
<keyword evidence="5" id="KW-0067">ATP-binding</keyword>